<accession>A0A9P6BYP1</accession>
<dbReference type="PANTHER" id="PTHR30521">
    <property type="entry name" value="DEFERROCHELATASE/PEROXIDASE"/>
    <property type="match status" value="1"/>
</dbReference>
<dbReference type="GO" id="GO:0046872">
    <property type="term" value="F:metal ion binding"/>
    <property type="evidence" value="ECO:0007669"/>
    <property type="project" value="UniProtKB-KW"/>
</dbReference>
<dbReference type="AlphaFoldDB" id="A0A9P6BYP1"/>
<evidence type="ECO:0000259" key="10">
    <source>
        <dbReference type="Pfam" id="PF21105"/>
    </source>
</evidence>
<gene>
    <name evidence="11" type="ORF">P691DRAFT_779253</name>
</gene>
<dbReference type="Proteomes" id="UP000807342">
    <property type="component" value="Unassembled WGS sequence"/>
</dbReference>
<keyword evidence="5" id="KW-0732">Signal</keyword>
<evidence type="ECO:0000256" key="4">
    <source>
        <dbReference type="ARBA" id="ARBA00022723"/>
    </source>
</evidence>
<dbReference type="PANTHER" id="PTHR30521:SF4">
    <property type="entry name" value="DEFERROCHELATASE"/>
    <property type="match status" value="1"/>
</dbReference>
<dbReference type="GO" id="GO:0004601">
    <property type="term" value="F:peroxidase activity"/>
    <property type="evidence" value="ECO:0007669"/>
    <property type="project" value="UniProtKB-KW"/>
</dbReference>
<evidence type="ECO:0000256" key="2">
    <source>
        <dbReference type="ARBA" id="ARBA00022559"/>
    </source>
</evidence>
<dbReference type="SUPFAM" id="SSF54909">
    <property type="entry name" value="Dimeric alpha+beta barrel"/>
    <property type="match status" value="1"/>
</dbReference>
<protein>
    <submittedName>
        <fullName evidence="11">Dyp-type peroxidase</fullName>
    </submittedName>
</protein>
<dbReference type="InterPro" id="IPR048328">
    <property type="entry name" value="Dyp_perox_C"/>
</dbReference>
<evidence type="ECO:0000256" key="6">
    <source>
        <dbReference type="ARBA" id="ARBA00023002"/>
    </source>
</evidence>
<sequence length="487" mass="52953">MATHVNAGNIQGDILAGGLPKKTQTFIFFQIIDGKKFVQDLVELAPLIKTVEQVLKDRDDIAKHKKEKKGGLIKMVGVNISLSYTGLRAMGISDDKMAGTSLSADTGVFMGGAVKDAPDLNDPIVGGKPDWEPTFLGQIDGAILVAGDSHPTVEEKVRQVNAVFGNDSAHSSIKVIKSIVGDVRPGEEDGHEHFGFLDGVSNPLIAGFDPVVPGPAPIDAKFILTGHSTTQSDWTADGSFLVFRYLFQMVPEFNSFLDNNAIKTDPITSKPLPKDQGRELFGARIVGRWKSGAPVDISPFHDDPDLVKDPKRNNDFLFTDEFRDNNKCPWAAHIRRTNPRADSTRGVNANAIDNRRIIRRGIAFGPEVTAEEQSSGATKLGRGLLFACYQANINDAFKFIQKFWANNPTFPFIGADPLPGFTPGFDPIIGQAPQSTPREMTGYDPLTANDPSQAPLRMPNFVVPRGGGYFFTPSLKTLREFGSLTSA</sequence>
<evidence type="ECO:0000256" key="5">
    <source>
        <dbReference type="ARBA" id="ARBA00022729"/>
    </source>
</evidence>
<organism evidence="11 12">
    <name type="scientific">Macrolepiota fuliginosa MF-IS2</name>
    <dbReference type="NCBI Taxonomy" id="1400762"/>
    <lineage>
        <taxon>Eukaryota</taxon>
        <taxon>Fungi</taxon>
        <taxon>Dikarya</taxon>
        <taxon>Basidiomycota</taxon>
        <taxon>Agaricomycotina</taxon>
        <taxon>Agaricomycetes</taxon>
        <taxon>Agaricomycetidae</taxon>
        <taxon>Agaricales</taxon>
        <taxon>Agaricineae</taxon>
        <taxon>Agaricaceae</taxon>
        <taxon>Macrolepiota</taxon>
    </lineage>
</organism>
<evidence type="ECO:0000313" key="11">
    <source>
        <dbReference type="EMBL" id="KAF9442705.1"/>
    </source>
</evidence>
<keyword evidence="4" id="KW-0479">Metal-binding</keyword>
<dbReference type="OrthoDB" id="3207336at2759"/>
<dbReference type="InterPro" id="IPR006314">
    <property type="entry name" value="Dyp_peroxidase"/>
</dbReference>
<dbReference type="PROSITE" id="PS51404">
    <property type="entry name" value="DYP_PEROXIDASE"/>
    <property type="match status" value="1"/>
</dbReference>
<reference evidence="11" key="1">
    <citation type="submission" date="2020-11" db="EMBL/GenBank/DDBJ databases">
        <authorList>
            <consortium name="DOE Joint Genome Institute"/>
            <person name="Ahrendt S."/>
            <person name="Riley R."/>
            <person name="Andreopoulos W."/>
            <person name="Labutti K."/>
            <person name="Pangilinan J."/>
            <person name="Ruiz-Duenas F.J."/>
            <person name="Barrasa J.M."/>
            <person name="Sanchez-Garcia M."/>
            <person name="Camarero S."/>
            <person name="Miyauchi S."/>
            <person name="Serrano A."/>
            <person name="Linde D."/>
            <person name="Babiker R."/>
            <person name="Drula E."/>
            <person name="Ayuso-Fernandez I."/>
            <person name="Pacheco R."/>
            <person name="Padilla G."/>
            <person name="Ferreira P."/>
            <person name="Barriuso J."/>
            <person name="Kellner H."/>
            <person name="Castanera R."/>
            <person name="Alfaro M."/>
            <person name="Ramirez L."/>
            <person name="Pisabarro A.G."/>
            <person name="Kuo A."/>
            <person name="Tritt A."/>
            <person name="Lipzen A."/>
            <person name="He G."/>
            <person name="Yan M."/>
            <person name="Ng V."/>
            <person name="Cullen D."/>
            <person name="Martin F."/>
            <person name="Rosso M.-N."/>
            <person name="Henrissat B."/>
            <person name="Hibbett D."/>
            <person name="Martinez A.T."/>
            <person name="Grigoriev I.V."/>
        </authorList>
    </citation>
    <scope>NUCLEOTIDE SEQUENCE</scope>
    <source>
        <strain evidence="11">MF-IS2</strain>
    </source>
</reference>
<comment type="cofactor">
    <cofactor evidence="1">
        <name>heme b</name>
        <dbReference type="ChEBI" id="CHEBI:60344"/>
    </cofactor>
</comment>
<proteinExistence type="inferred from homology"/>
<keyword evidence="6" id="KW-0560">Oxidoreductase</keyword>
<dbReference type="GO" id="GO:0020037">
    <property type="term" value="F:heme binding"/>
    <property type="evidence" value="ECO:0007669"/>
    <property type="project" value="InterPro"/>
</dbReference>
<evidence type="ECO:0000256" key="8">
    <source>
        <dbReference type="ARBA" id="ARBA00025737"/>
    </source>
</evidence>
<keyword evidence="3" id="KW-0349">Heme</keyword>
<evidence type="ECO:0000256" key="7">
    <source>
        <dbReference type="ARBA" id="ARBA00023004"/>
    </source>
</evidence>
<dbReference type="Pfam" id="PF20628">
    <property type="entry name" value="Dyp_perox_C"/>
    <property type="match status" value="1"/>
</dbReference>
<evidence type="ECO:0000313" key="12">
    <source>
        <dbReference type="Proteomes" id="UP000807342"/>
    </source>
</evidence>
<dbReference type="EMBL" id="MU151580">
    <property type="protein sequence ID" value="KAF9442705.1"/>
    <property type="molecule type" value="Genomic_DNA"/>
</dbReference>
<evidence type="ECO:0000259" key="9">
    <source>
        <dbReference type="Pfam" id="PF20628"/>
    </source>
</evidence>
<evidence type="ECO:0000256" key="3">
    <source>
        <dbReference type="ARBA" id="ARBA00022617"/>
    </source>
</evidence>
<dbReference type="Pfam" id="PF21105">
    <property type="entry name" value="DyP_N"/>
    <property type="match status" value="1"/>
</dbReference>
<keyword evidence="12" id="KW-1185">Reference proteome</keyword>
<name>A0A9P6BYP1_9AGAR</name>
<keyword evidence="2 11" id="KW-0575">Peroxidase</keyword>
<dbReference type="GO" id="GO:0005829">
    <property type="term" value="C:cytosol"/>
    <property type="evidence" value="ECO:0007669"/>
    <property type="project" value="TreeGrafter"/>
</dbReference>
<dbReference type="NCBIfam" id="TIGR01413">
    <property type="entry name" value="Dyp_perox_fam"/>
    <property type="match status" value="1"/>
</dbReference>
<keyword evidence="7" id="KW-0408">Iron</keyword>
<feature type="domain" description="DyP dimeric alpha+beta barrel" evidence="10">
    <location>
        <begin position="9"/>
        <end position="185"/>
    </location>
</feature>
<dbReference type="InterPro" id="IPR011008">
    <property type="entry name" value="Dimeric_a/b-barrel"/>
</dbReference>
<comment type="caution">
    <text evidence="11">The sequence shown here is derived from an EMBL/GenBank/DDBJ whole genome shotgun (WGS) entry which is preliminary data.</text>
</comment>
<evidence type="ECO:0000256" key="1">
    <source>
        <dbReference type="ARBA" id="ARBA00001970"/>
    </source>
</evidence>
<comment type="similarity">
    <text evidence="8">Belongs to the DyP-type peroxidase family.</text>
</comment>
<dbReference type="InterPro" id="IPR049509">
    <property type="entry name" value="DyP_N"/>
</dbReference>
<feature type="domain" description="Dyp-type peroxidase C-terminal" evidence="9">
    <location>
        <begin position="321"/>
        <end position="404"/>
    </location>
</feature>